<dbReference type="EMBL" id="PGCI01000656">
    <property type="protein sequence ID" value="PLW22667.1"/>
    <property type="molecule type" value="Genomic_DNA"/>
</dbReference>
<feature type="region of interest" description="Disordered" evidence="1">
    <location>
        <begin position="1"/>
        <end position="79"/>
    </location>
</feature>
<name>A0A2N5TAY0_9BASI</name>
<dbReference type="AlphaFoldDB" id="A0A2N5TAY0"/>
<sequence length="125" mass="12576">MPTGMGANPMPNVPPPPFDTCDGGDPQQNASALPLCSSVATPTPGGQSPFGGIAESPAPGGHTPFSGIPPPFSSSAASAAGAISQQSNVYAQPGVKRTVHLDYVLYSRLVIALAPDRQCGPLHCP</sequence>
<evidence type="ECO:0000313" key="3">
    <source>
        <dbReference type="Proteomes" id="UP000235392"/>
    </source>
</evidence>
<evidence type="ECO:0000256" key="1">
    <source>
        <dbReference type="SAM" id="MobiDB-lite"/>
    </source>
</evidence>
<protein>
    <submittedName>
        <fullName evidence="2">Uncharacterized protein</fullName>
    </submittedName>
</protein>
<reference evidence="2 3" key="1">
    <citation type="submission" date="2017-11" db="EMBL/GenBank/DDBJ databases">
        <title>De novo assembly and phasing of dikaryotic genomes from two isolates of Puccinia coronata f. sp. avenae, the causal agent of oat crown rust.</title>
        <authorList>
            <person name="Miller M.E."/>
            <person name="Zhang Y."/>
            <person name="Omidvar V."/>
            <person name="Sperschneider J."/>
            <person name="Schwessinger B."/>
            <person name="Raley C."/>
            <person name="Palmer J.M."/>
            <person name="Garnica D."/>
            <person name="Upadhyaya N."/>
            <person name="Rathjen J."/>
            <person name="Taylor J.M."/>
            <person name="Park R.F."/>
            <person name="Dodds P.N."/>
            <person name="Hirsch C.D."/>
            <person name="Kianian S.F."/>
            <person name="Figueroa M."/>
        </authorList>
    </citation>
    <scope>NUCLEOTIDE SEQUENCE [LARGE SCALE GENOMIC DNA]</scope>
    <source>
        <strain evidence="2">12SD80</strain>
    </source>
</reference>
<proteinExistence type="predicted"/>
<organism evidence="2 3">
    <name type="scientific">Puccinia coronata f. sp. avenae</name>
    <dbReference type="NCBI Taxonomy" id="200324"/>
    <lineage>
        <taxon>Eukaryota</taxon>
        <taxon>Fungi</taxon>
        <taxon>Dikarya</taxon>
        <taxon>Basidiomycota</taxon>
        <taxon>Pucciniomycotina</taxon>
        <taxon>Pucciniomycetes</taxon>
        <taxon>Pucciniales</taxon>
        <taxon>Pucciniaceae</taxon>
        <taxon>Puccinia</taxon>
    </lineage>
</organism>
<gene>
    <name evidence="2" type="ORF">PCASD_12847</name>
</gene>
<evidence type="ECO:0000313" key="2">
    <source>
        <dbReference type="EMBL" id="PLW22667.1"/>
    </source>
</evidence>
<comment type="caution">
    <text evidence="2">The sequence shown here is derived from an EMBL/GenBank/DDBJ whole genome shotgun (WGS) entry which is preliminary data.</text>
</comment>
<accession>A0A2N5TAY0</accession>
<dbReference type="Proteomes" id="UP000235392">
    <property type="component" value="Unassembled WGS sequence"/>
</dbReference>